<dbReference type="AlphaFoldDB" id="A0A4R4TJB0"/>
<evidence type="ECO:0000259" key="1">
    <source>
        <dbReference type="Pfam" id="PF09348"/>
    </source>
</evidence>
<dbReference type="InterPro" id="IPR014457">
    <property type="entry name" value="UCP010260"/>
</dbReference>
<dbReference type="PANTHER" id="PTHR34202">
    <property type="entry name" value="UPF0548 PROTEIN"/>
    <property type="match status" value="1"/>
</dbReference>
<dbReference type="RefSeq" id="WP_132818256.1">
    <property type="nucleotide sequence ID" value="NZ_SMKI01000119.1"/>
</dbReference>
<dbReference type="Pfam" id="PF09348">
    <property type="entry name" value="DUF1990"/>
    <property type="match status" value="1"/>
</dbReference>
<feature type="domain" description="DUF1990" evidence="1">
    <location>
        <begin position="10"/>
        <end position="166"/>
    </location>
</feature>
<evidence type="ECO:0000313" key="2">
    <source>
        <dbReference type="EMBL" id="TDC75113.1"/>
    </source>
</evidence>
<reference evidence="2 3" key="1">
    <citation type="submission" date="2019-03" db="EMBL/GenBank/DDBJ databases">
        <title>Draft genome sequences of novel Actinobacteria.</title>
        <authorList>
            <person name="Sahin N."/>
            <person name="Ay H."/>
            <person name="Saygin H."/>
        </authorList>
    </citation>
    <scope>NUCLEOTIDE SEQUENCE [LARGE SCALE GENOMIC DNA]</scope>
    <source>
        <strain evidence="2 3">DSM 41900</strain>
    </source>
</reference>
<sequence length="182" mass="19552">MAEPIDDLAYPHVGVTARPGPPPAGFHLLRQRTRLGHGAQLAATAGEAVLRWRMHRAAGVRVTTQAETAEPGVRVSVAVGLGPVRIGGDCRVVWTIREPDRIGFAYGTLPGHPECGEESFVVTRESDDAVWLTVTAVSRPAVWYVRLAGPLGRTARRTMAWTYGRALRRLCRGPAAGGSQPS</sequence>
<proteinExistence type="predicted"/>
<dbReference type="PANTHER" id="PTHR34202:SF1">
    <property type="entry name" value="UPF0548 PROTEIN"/>
    <property type="match status" value="1"/>
</dbReference>
<comment type="caution">
    <text evidence="2">The sequence shown here is derived from an EMBL/GenBank/DDBJ whole genome shotgun (WGS) entry which is preliminary data.</text>
</comment>
<dbReference type="OrthoDB" id="120660at2"/>
<accession>A0A4R4TJB0</accession>
<dbReference type="EMBL" id="SMKI01000119">
    <property type="protein sequence ID" value="TDC75113.1"/>
    <property type="molecule type" value="Genomic_DNA"/>
</dbReference>
<dbReference type="Proteomes" id="UP000295345">
    <property type="component" value="Unassembled WGS sequence"/>
</dbReference>
<dbReference type="InterPro" id="IPR018960">
    <property type="entry name" value="DUF1990"/>
</dbReference>
<evidence type="ECO:0000313" key="3">
    <source>
        <dbReference type="Proteomes" id="UP000295345"/>
    </source>
</evidence>
<organism evidence="2 3">
    <name type="scientific">Streptomyces hainanensis</name>
    <dbReference type="NCBI Taxonomy" id="402648"/>
    <lineage>
        <taxon>Bacteria</taxon>
        <taxon>Bacillati</taxon>
        <taxon>Actinomycetota</taxon>
        <taxon>Actinomycetes</taxon>
        <taxon>Kitasatosporales</taxon>
        <taxon>Streptomycetaceae</taxon>
        <taxon>Streptomyces</taxon>
    </lineage>
</organism>
<gene>
    <name evidence="2" type="ORF">E1283_13520</name>
</gene>
<dbReference type="PIRSF" id="PIRSF010260">
    <property type="entry name" value="UCP010260"/>
    <property type="match status" value="1"/>
</dbReference>
<protein>
    <submittedName>
        <fullName evidence="2">DUF1990 domain-containing protein</fullName>
    </submittedName>
</protein>
<name>A0A4R4TJB0_9ACTN</name>
<keyword evidence="3" id="KW-1185">Reference proteome</keyword>